<protein>
    <recommendedName>
        <fullName evidence="1">Xylanase inhibitor C-terminal domain-containing protein</fullName>
    </recommendedName>
</protein>
<dbReference type="Pfam" id="PF14541">
    <property type="entry name" value="TAXi_C"/>
    <property type="match status" value="1"/>
</dbReference>
<feature type="domain" description="Xylanase inhibitor C-terminal" evidence="1">
    <location>
        <begin position="91"/>
        <end position="145"/>
    </location>
</feature>
<dbReference type="Gene3D" id="2.40.70.10">
    <property type="entry name" value="Acid Proteases"/>
    <property type="match status" value="1"/>
</dbReference>
<reference evidence="2" key="1">
    <citation type="journal article" date="2022" name="Plant J.">
        <title>Strategies of tolerance reflected in two North American maple genomes.</title>
        <authorList>
            <person name="McEvoy S.L."/>
            <person name="Sezen U.U."/>
            <person name="Trouern-Trend A."/>
            <person name="McMahon S.M."/>
            <person name="Schaberg P.G."/>
            <person name="Yang J."/>
            <person name="Wegrzyn J.L."/>
            <person name="Swenson N.G."/>
        </authorList>
    </citation>
    <scope>NUCLEOTIDE SEQUENCE</scope>
    <source>
        <strain evidence="2">91603</strain>
    </source>
</reference>
<dbReference type="Proteomes" id="UP001064489">
    <property type="component" value="Unassembled WGS sequence"/>
</dbReference>
<evidence type="ECO:0000259" key="1">
    <source>
        <dbReference type="Pfam" id="PF14541"/>
    </source>
</evidence>
<keyword evidence="3" id="KW-1185">Reference proteome</keyword>
<dbReference type="EMBL" id="JAJSOW010000075">
    <property type="protein sequence ID" value="KAI9188520.1"/>
    <property type="molecule type" value="Genomic_DNA"/>
</dbReference>
<evidence type="ECO:0000313" key="2">
    <source>
        <dbReference type="EMBL" id="KAI9188520.1"/>
    </source>
</evidence>
<comment type="caution">
    <text evidence="2">The sequence shown here is derived from an EMBL/GenBank/DDBJ whole genome shotgun (WGS) entry which is preliminary data.</text>
</comment>
<organism evidence="2 3">
    <name type="scientific">Acer negundo</name>
    <name type="common">Box elder</name>
    <dbReference type="NCBI Taxonomy" id="4023"/>
    <lineage>
        <taxon>Eukaryota</taxon>
        <taxon>Viridiplantae</taxon>
        <taxon>Streptophyta</taxon>
        <taxon>Embryophyta</taxon>
        <taxon>Tracheophyta</taxon>
        <taxon>Spermatophyta</taxon>
        <taxon>Magnoliopsida</taxon>
        <taxon>eudicotyledons</taxon>
        <taxon>Gunneridae</taxon>
        <taxon>Pentapetalae</taxon>
        <taxon>rosids</taxon>
        <taxon>malvids</taxon>
        <taxon>Sapindales</taxon>
        <taxon>Sapindaceae</taxon>
        <taxon>Hippocastanoideae</taxon>
        <taxon>Acereae</taxon>
        <taxon>Acer</taxon>
    </lineage>
</organism>
<accession>A0AAD5J918</accession>
<sequence>MSFVNQMSRENFVRQPKVLLWTYTWTATTRLPTTAYGALRDAFTACVTLLLNDRRCYARKCGYEVNYADGFYTKREELSVIVYGVTTVYRLGGLGVGGVRVPISEDIFRLTESGYRCVIIDIGTAVTTLPTVAYEALRDAFIAKTSE</sequence>
<reference evidence="2" key="2">
    <citation type="submission" date="2023-02" db="EMBL/GenBank/DDBJ databases">
        <authorList>
            <person name="Swenson N.G."/>
            <person name="Wegrzyn J.L."/>
            <person name="Mcevoy S.L."/>
        </authorList>
    </citation>
    <scope>NUCLEOTIDE SEQUENCE</scope>
    <source>
        <strain evidence="2">91603</strain>
        <tissue evidence="2">Leaf</tissue>
    </source>
</reference>
<feature type="non-terminal residue" evidence="2">
    <location>
        <position position="1"/>
    </location>
</feature>
<dbReference type="InterPro" id="IPR032799">
    <property type="entry name" value="TAXi_C"/>
</dbReference>
<dbReference type="SUPFAM" id="SSF50630">
    <property type="entry name" value="Acid proteases"/>
    <property type="match status" value="1"/>
</dbReference>
<dbReference type="AlphaFoldDB" id="A0AAD5J918"/>
<name>A0AAD5J918_ACENE</name>
<evidence type="ECO:0000313" key="3">
    <source>
        <dbReference type="Proteomes" id="UP001064489"/>
    </source>
</evidence>
<dbReference type="InterPro" id="IPR021109">
    <property type="entry name" value="Peptidase_aspartic_dom_sf"/>
</dbReference>
<gene>
    <name evidence="2" type="ORF">LWI28_010459</name>
</gene>
<proteinExistence type="predicted"/>